<dbReference type="EMBL" id="JBHSNO010000022">
    <property type="protein sequence ID" value="MFC5591932.1"/>
    <property type="molecule type" value="Genomic_DNA"/>
</dbReference>
<sequence>MKLGKVVKTAIKLAPIVYPIVRKVMEEKKVSKKTVSRK</sequence>
<evidence type="ECO:0000313" key="1">
    <source>
        <dbReference type="EMBL" id="MFC5591932.1"/>
    </source>
</evidence>
<protein>
    <submittedName>
        <fullName evidence="1">Uncharacterized protein</fullName>
    </submittedName>
</protein>
<proteinExistence type="predicted"/>
<evidence type="ECO:0000313" key="2">
    <source>
        <dbReference type="Proteomes" id="UP001596109"/>
    </source>
</evidence>
<accession>A0ABW0TQZ3</accession>
<name>A0ABW0TQZ3_9BACL</name>
<comment type="caution">
    <text evidence="1">The sequence shown here is derived from an EMBL/GenBank/DDBJ whole genome shotgun (WGS) entry which is preliminary data.</text>
</comment>
<dbReference type="RefSeq" id="WP_381440388.1">
    <property type="nucleotide sequence ID" value="NZ_JBHSNO010000022.1"/>
</dbReference>
<keyword evidence="2" id="KW-1185">Reference proteome</keyword>
<gene>
    <name evidence="1" type="ORF">ACFPRA_23945</name>
</gene>
<reference evidence="2" key="1">
    <citation type="journal article" date="2019" name="Int. J. Syst. Evol. Microbiol.">
        <title>The Global Catalogue of Microorganisms (GCM) 10K type strain sequencing project: providing services to taxonomists for standard genome sequencing and annotation.</title>
        <authorList>
            <consortium name="The Broad Institute Genomics Platform"/>
            <consortium name="The Broad Institute Genome Sequencing Center for Infectious Disease"/>
            <person name="Wu L."/>
            <person name="Ma J."/>
        </authorList>
    </citation>
    <scope>NUCLEOTIDE SEQUENCE [LARGE SCALE GENOMIC DNA]</scope>
    <source>
        <strain evidence="2">CGMCC 4.1434</strain>
    </source>
</reference>
<dbReference type="Proteomes" id="UP001596109">
    <property type="component" value="Unassembled WGS sequence"/>
</dbReference>
<organism evidence="1 2">
    <name type="scientific">Sporosarcina soli</name>
    <dbReference type="NCBI Taxonomy" id="334736"/>
    <lineage>
        <taxon>Bacteria</taxon>
        <taxon>Bacillati</taxon>
        <taxon>Bacillota</taxon>
        <taxon>Bacilli</taxon>
        <taxon>Bacillales</taxon>
        <taxon>Caryophanaceae</taxon>
        <taxon>Sporosarcina</taxon>
    </lineage>
</organism>